<evidence type="ECO:0000313" key="4">
    <source>
        <dbReference type="Proteomes" id="UP000472276"/>
    </source>
</evidence>
<accession>A0AAZ1X817</accession>
<gene>
    <name evidence="3" type="primary">LOC120435498</name>
</gene>
<feature type="domain" description="Integrase core" evidence="2">
    <location>
        <begin position="216"/>
        <end position="377"/>
    </location>
</feature>
<dbReference type="AlphaFoldDB" id="A0AAZ1X817"/>
<evidence type="ECO:0000313" key="3">
    <source>
        <dbReference type="Ensembl" id="ENSOABP00000063760.1"/>
    </source>
</evidence>
<organism evidence="3 4">
    <name type="scientific">Oreochromis aureus</name>
    <name type="common">Israeli tilapia</name>
    <name type="synonym">Chromis aureus</name>
    <dbReference type="NCBI Taxonomy" id="47969"/>
    <lineage>
        <taxon>Eukaryota</taxon>
        <taxon>Metazoa</taxon>
        <taxon>Chordata</taxon>
        <taxon>Craniata</taxon>
        <taxon>Vertebrata</taxon>
        <taxon>Euteleostomi</taxon>
        <taxon>Actinopterygii</taxon>
        <taxon>Neopterygii</taxon>
        <taxon>Teleostei</taxon>
        <taxon>Neoteleostei</taxon>
        <taxon>Acanthomorphata</taxon>
        <taxon>Ovalentaria</taxon>
        <taxon>Cichlomorphae</taxon>
        <taxon>Cichliformes</taxon>
        <taxon>Cichlidae</taxon>
        <taxon>African cichlids</taxon>
        <taxon>Pseudocrenilabrinae</taxon>
        <taxon>Oreochromini</taxon>
        <taxon>Oreochromis</taxon>
    </lineage>
</organism>
<dbReference type="KEGG" id="oau:120435498"/>
<dbReference type="PANTHER" id="PTHR46791">
    <property type="entry name" value="EXPRESSED PROTEIN"/>
    <property type="match status" value="1"/>
</dbReference>
<proteinExistence type="predicted"/>
<dbReference type="Proteomes" id="UP000472276">
    <property type="component" value="Unassembled WGS sequence"/>
</dbReference>
<sequence>MAAANPGGSPDLLLHHILQRLRSRLEHCLEHLPLDLDFLDFICTQELVFLQALSGQVEVCPVLLDALCSLHTLINREKDKMTVRSAVIQFEWGPTGRLRMALSPYHLNSLLELNLSIPAIAKILGMSRSTVFRRMNEFNLSVKALYSSLSDEELDQCITDIKSRQPHAGYRMVKALLQARGHRIQYQRVRSSMHRVDTAGVVSRMVSLGCIARRAYSVPGPQSLVHIDTNHKLIRYNIVIFGGIDGFSRKIMYLGAASNNRASTTLAFFQKSVEKFGFPLRVRGDHGGENVEVARLMFTVRGTGRGSFISGKSVHNQRIERLWRDLWVAVTSIYYDVLHNLEEEGLLDISNAAHLFCCHYVFLPRLEDDLNTFSTANRKQHESQPAVGVGSQTSPCSCSRKHTGLPDSRH</sequence>
<keyword evidence="4" id="KW-1185">Reference proteome</keyword>
<dbReference type="PANTHER" id="PTHR46791:SF11">
    <property type="entry name" value="INTEGRASE CATALYTIC DOMAIN-CONTAINING PROTEIN"/>
    <property type="match status" value="1"/>
</dbReference>
<dbReference type="RefSeq" id="XP_039461143.1">
    <property type="nucleotide sequence ID" value="XM_039605209.1"/>
</dbReference>
<dbReference type="InterPro" id="IPR058913">
    <property type="entry name" value="Integrase_dom_put"/>
</dbReference>
<dbReference type="GeneID" id="120435498"/>
<evidence type="ECO:0000259" key="2">
    <source>
        <dbReference type="Pfam" id="PF24764"/>
    </source>
</evidence>
<dbReference type="Ensembl" id="ENSOABT00000077030.1">
    <property type="protein sequence ID" value="ENSOABP00000063760.1"/>
    <property type="gene ID" value="ENSOABG00000036637.1"/>
</dbReference>
<name>A0AAZ1X817_OREAU</name>
<reference evidence="3" key="2">
    <citation type="submission" date="2025-08" db="UniProtKB">
        <authorList>
            <consortium name="Ensembl"/>
        </authorList>
    </citation>
    <scope>IDENTIFICATION</scope>
</reference>
<evidence type="ECO:0000256" key="1">
    <source>
        <dbReference type="SAM" id="MobiDB-lite"/>
    </source>
</evidence>
<protein>
    <recommendedName>
        <fullName evidence="2">Integrase core domain-containing protein</fullName>
    </recommendedName>
</protein>
<dbReference type="RefSeq" id="XP_039461138.1">
    <property type="nucleotide sequence ID" value="XM_039605204.1"/>
</dbReference>
<reference evidence="4" key="1">
    <citation type="submission" date="2020-03" db="EMBL/GenBank/DDBJ databases">
        <title>Evolution of repeat sequences and sex chromosomes of tilapia species revealed by chromosome-level genomes.</title>
        <authorList>
            <person name="Xu L."/>
            <person name="Tao W."/>
            <person name="Wang D."/>
            <person name="Zhou Q."/>
        </authorList>
    </citation>
    <scope>NUCLEOTIDE SEQUENCE [LARGE SCALE GENOMIC DNA]</scope>
    <source>
        <strain evidence="4">Israel</strain>
    </source>
</reference>
<reference evidence="3" key="3">
    <citation type="submission" date="2025-09" db="UniProtKB">
        <authorList>
            <consortium name="Ensembl"/>
        </authorList>
    </citation>
    <scope>IDENTIFICATION</scope>
</reference>
<dbReference type="Pfam" id="PF24764">
    <property type="entry name" value="rva_4"/>
    <property type="match status" value="1"/>
</dbReference>
<feature type="region of interest" description="Disordered" evidence="1">
    <location>
        <begin position="379"/>
        <end position="410"/>
    </location>
</feature>